<feature type="compositionally biased region" description="Pro residues" evidence="1">
    <location>
        <begin position="243"/>
        <end position="253"/>
    </location>
</feature>
<dbReference type="PANTHER" id="PTHR43105:SF2">
    <property type="entry name" value="RESPIRATORY NITRATE REDUCTASE 2 ALPHA CHAIN"/>
    <property type="match status" value="1"/>
</dbReference>
<dbReference type="InterPro" id="IPR050123">
    <property type="entry name" value="Prok_molybdopt-oxidoreductase"/>
</dbReference>
<feature type="compositionally biased region" description="Basic and acidic residues" evidence="1">
    <location>
        <begin position="254"/>
        <end position="268"/>
    </location>
</feature>
<dbReference type="Gene3D" id="3.40.50.12440">
    <property type="match status" value="1"/>
</dbReference>
<evidence type="ECO:0000256" key="1">
    <source>
        <dbReference type="SAM" id="MobiDB-lite"/>
    </source>
</evidence>
<dbReference type="SUPFAM" id="SSF53706">
    <property type="entry name" value="Formate dehydrogenase/DMSO reductase, domains 1-3"/>
    <property type="match status" value="1"/>
</dbReference>
<dbReference type="GO" id="GO:0016020">
    <property type="term" value="C:membrane"/>
    <property type="evidence" value="ECO:0007669"/>
    <property type="project" value="TreeGrafter"/>
</dbReference>
<dbReference type="AlphaFoldDB" id="A0A0F9FG80"/>
<feature type="compositionally biased region" description="Basic and acidic residues" evidence="1">
    <location>
        <begin position="292"/>
        <end position="302"/>
    </location>
</feature>
<comment type="caution">
    <text evidence="3">The sequence shown here is derived from an EMBL/GenBank/DDBJ whole genome shotgun (WGS) entry which is preliminary data.</text>
</comment>
<name>A0A0F9FG80_9ZZZZ</name>
<gene>
    <name evidence="3" type="ORF">LCGC14_2308420</name>
</gene>
<dbReference type="PANTHER" id="PTHR43105">
    <property type="entry name" value="RESPIRATORY NITRATE REDUCTASE"/>
    <property type="match status" value="1"/>
</dbReference>
<dbReference type="GO" id="GO:0016491">
    <property type="term" value="F:oxidoreductase activity"/>
    <property type="evidence" value="ECO:0007669"/>
    <property type="project" value="InterPro"/>
</dbReference>
<protein>
    <recommendedName>
        <fullName evidence="2">Molybdopterin oxidoreductase domain-containing protein</fullName>
    </recommendedName>
</protein>
<evidence type="ECO:0000313" key="3">
    <source>
        <dbReference type="EMBL" id="KKL50147.1"/>
    </source>
</evidence>
<sequence length="361" mass="40169">MEPGAAAARSFTGPLGSPITDGNAEFQDFSPGYYITWGKFNPVSSMDDWFLAELTLIWHCNPVYTNIQWYHYVAESRYNGGEVITIAPDYSPSAIHADHHLPVRIGTDAALALSMCKVVIDEGLYNKRFVQEQTDLSLLVRTDTGRFLRGNEIAIGEREPVYTVGEDGMARIELEPTTVSGEVVLHFKFADQHEQAGGIAGVCPPGSLQPVLGHRRRLRQRPRVAAGVVVQSGVDHADVRPAQGPPGLVPGPPERGKDDAHGRDEDRRQRRQLAIGHQWGTDRRRGRRRRDQRLGPPHDLHPRQRPLRQVSRRVRDVAGAQCGHCVGDVGVHRGKCRLRGQPRGHLLRLGRLAPAQHVIYE</sequence>
<feature type="region of interest" description="Disordered" evidence="1">
    <location>
        <begin position="232"/>
        <end position="309"/>
    </location>
</feature>
<dbReference type="EMBL" id="LAZR01032706">
    <property type="protein sequence ID" value="KKL50147.1"/>
    <property type="molecule type" value="Genomic_DNA"/>
</dbReference>
<feature type="domain" description="Molybdopterin oxidoreductase" evidence="2">
    <location>
        <begin position="55"/>
        <end position="159"/>
    </location>
</feature>
<dbReference type="Pfam" id="PF00384">
    <property type="entry name" value="Molybdopterin"/>
    <property type="match status" value="1"/>
</dbReference>
<proteinExistence type="predicted"/>
<evidence type="ECO:0000259" key="2">
    <source>
        <dbReference type="Pfam" id="PF00384"/>
    </source>
</evidence>
<dbReference type="InterPro" id="IPR006656">
    <property type="entry name" value="Mopterin_OxRdtase"/>
</dbReference>
<reference evidence="3" key="1">
    <citation type="journal article" date="2015" name="Nature">
        <title>Complex archaea that bridge the gap between prokaryotes and eukaryotes.</title>
        <authorList>
            <person name="Spang A."/>
            <person name="Saw J.H."/>
            <person name="Jorgensen S.L."/>
            <person name="Zaremba-Niedzwiedzka K."/>
            <person name="Martijn J."/>
            <person name="Lind A.E."/>
            <person name="van Eijk R."/>
            <person name="Schleper C."/>
            <person name="Guy L."/>
            <person name="Ettema T.J."/>
        </authorList>
    </citation>
    <scope>NUCLEOTIDE SEQUENCE</scope>
</reference>
<organism evidence="3">
    <name type="scientific">marine sediment metagenome</name>
    <dbReference type="NCBI Taxonomy" id="412755"/>
    <lineage>
        <taxon>unclassified sequences</taxon>
        <taxon>metagenomes</taxon>
        <taxon>ecological metagenomes</taxon>
    </lineage>
</organism>
<accession>A0A0F9FG80</accession>